<name>A0ABU3LTB2_9ACTN</name>
<accession>A0ABU3LTB2</accession>
<gene>
    <name evidence="2" type="ORF">RQC66_17260</name>
</gene>
<dbReference type="RefSeq" id="WP_314201976.1">
    <property type="nucleotide sequence ID" value="NZ_JAVTLL010000010.1"/>
</dbReference>
<protein>
    <recommendedName>
        <fullName evidence="4">MFS transporter</fullName>
    </recommendedName>
</protein>
<dbReference type="EMBL" id="JAVTLL010000010">
    <property type="protein sequence ID" value="MDT7842487.1"/>
    <property type="molecule type" value="Genomic_DNA"/>
</dbReference>
<comment type="caution">
    <text evidence="2">The sequence shown here is derived from an EMBL/GenBank/DDBJ whole genome shotgun (WGS) entry which is preliminary data.</text>
</comment>
<sequence length="132" mass="12905">MVGRAVGGGAGVVGRAAGGVLDRVGAVSPRGRRIAVYTGAGVLGVAGVVEWPVAITGAAVAWLTQPRSPERVEEAEQAESVGTGARGAGDVPTPKVMASTGGAAHADTPSAKLPTHRTTTPGRAGTASRATD</sequence>
<keyword evidence="3" id="KW-1185">Reference proteome</keyword>
<evidence type="ECO:0008006" key="4">
    <source>
        <dbReference type="Google" id="ProtNLM"/>
    </source>
</evidence>
<proteinExistence type="predicted"/>
<evidence type="ECO:0000256" key="1">
    <source>
        <dbReference type="SAM" id="MobiDB-lite"/>
    </source>
</evidence>
<reference evidence="3" key="1">
    <citation type="submission" date="2023-07" db="EMBL/GenBank/DDBJ databases">
        <title>Draft genome sequence of the endophytic actinobacterium Streptomyces justiciae WPN32, a potential antibiotic producer.</title>
        <authorList>
            <person name="Yasawong M."/>
            <person name="Pana W."/>
            <person name="Ganta P."/>
            <person name="Santapan N."/>
            <person name="Songngamsuk T."/>
            <person name="Phatcharaharikarn M."/>
            <person name="Kerdtoob S."/>
            <person name="Nantapong N."/>
        </authorList>
    </citation>
    <scope>NUCLEOTIDE SEQUENCE [LARGE SCALE GENOMIC DNA]</scope>
    <source>
        <strain evidence="3">WPN32</strain>
    </source>
</reference>
<evidence type="ECO:0000313" key="3">
    <source>
        <dbReference type="Proteomes" id="UP001257948"/>
    </source>
</evidence>
<evidence type="ECO:0000313" key="2">
    <source>
        <dbReference type="EMBL" id="MDT7842487.1"/>
    </source>
</evidence>
<feature type="region of interest" description="Disordered" evidence="1">
    <location>
        <begin position="67"/>
        <end position="132"/>
    </location>
</feature>
<organism evidence="2 3">
    <name type="scientific">Streptomyces justiciae</name>
    <dbReference type="NCBI Taxonomy" id="2780140"/>
    <lineage>
        <taxon>Bacteria</taxon>
        <taxon>Bacillati</taxon>
        <taxon>Actinomycetota</taxon>
        <taxon>Actinomycetes</taxon>
        <taxon>Kitasatosporales</taxon>
        <taxon>Streptomycetaceae</taxon>
        <taxon>Streptomyces</taxon>
    </lineage>
</organism>
<dbReference type="Proteomes" id="UP001257948">
    <property type="component" value="Unassembled WGS sequence"/>
</dbReference>